<dbReference type="Gene3D" id="3.80.10.10">
    <property type="entry name" value="Ribonuclease Inhibitor"/>
    <property type="match status" value="5"/>
</dbReference>
<dbReference type="InterPro" id="IPR026906">
    <property type="entry name" value="LRR_5"/>
</dbReference>
<dbReference type="PANTHER" id="PTHR45661">
    <property type="entry name" value="SURFACE ANTIGEN"/>
    <property type="match status" value="1"/>
</dbReference>
<sequence length="990" mass="114559">MQDYINKLKDLYQTLLEFLENDDDYNDDIKTITSFVENQKILFNRMEFMEFLYLISKISKYHNDNKGSFNNKIQEILLFYKDDLKKNFSNKEIFNFFKNNKRILLFLIKKEIITVDETIANLLCIKYEFKSDHFFYPEIKPFICKTFQDRIEENAIIHDDNFEFKRQSGVNDSYICSLIHQDLVEEFIKYSNQTNMQLSVPIKQSTFETNYFLIKNQPNLINYAIYYDSIQIVQYLLYNNVKLTESSWIYAIHSNSAQMIHLLEENHVEMRKDFVKKIYFEAIKCNHNNIARYLMDNHLNLDNIYYNFKNNIIRYSIKYRNYENFPDEFNDESLFVDIYENGYNMLAIHFMKKMKEIYPYSSIENDIKLIRPVFLSSVDIFYYLLKNKKSIDSKFIRQISFNDIAIPPTIKSIDISAFEKCSCLTHIFIPNSITSIGKSAFARCSKLTQIKIPYSVTSIEENAFYECENLSKVIIPYSVTIIKNNAFKRCKSLKSILIPSSVTKIRESSFAYCGLEEITIPESVTTIGYFAFQGCSSLKKITIISRQTTFVDNTFTDCGMINEIECDILQVINIVNNSKYYFKLYSASKMSITFPDNYNWHSFNFTQLYKIKQIAIVSPLKFISNFGQCNSLREINLPSSLVEIGHHTFQKCSSLQQIIIPPSVKVIGEYAFDSCESLTDITFSIESSLEKIENNTFYQCTSLRQIVIPSSVKLIGEMSFYECRSLEQITFEKPSSLSTIGKSTFEECTSLKQIEIPSSVKSIGEKSFYKCKSLEQIAFERPSYLSTIGKSAFEECTSLKQIEMPSSLTSIEKAAFRCCSSLNNISFEKNSSLKTIDDIAFLRCSSLKQIEIPYSVTSIGSSCFYECISLENVFLPPTVTEIGWSAFDGCKSLEKISIPESVGTIHVSTFLDCSSLKQVTVHSSEIYVASNAFKDCSSLEQIEFLSTIKYIGYDAFKGCSSLAQIVIHSDYKFENISDNPKIEIMKILNN</sequence>
<organism evidence="1 2">
    <name type="scientific">Tritrichomonas musculus</name>
    <dbReference type="NCBI Taxonomy" id="1915356"/>
    <lineage>
        <taxon>Eukaryota</taxon>
        <taxon>Metamonada</taxon>
        <taxon>Parabasalia</taxon>
        <taxon>Tritrichomonadida</taxon>
        <taxon>Tritrichomonadidae</taxon>
        <taxon>Tritrichomonas</taxon>
    </lineage>
</organism>
<evidence type="ECO:0000313" key="1">
    <source>
        <dbReference type="EMBL" id="KAK8837583.1"/>
    </source>
</evidence>
<dbReference type="SUPFAM" id="SSF52058">
    <property type="entry name" value="L domain-like"/>
    <property type="match status" value="2"/>
</dbReference>
<dbReference type="PANTHER" id="PTHR45661:SF3">
    <property type="entry name" value="IG-LIKE DOMAIN-CONTAINING PROTEIN"/>
    <property type="match status" value="1"/>
</dbReference>
<comment type="caution">
    <text evidence="1">The sequence shown here is derived from an EMBL/GenBank/DDBJ whole genome shotgun (WGS) entry which is preliminary data.</text>
</comment>
<dbReference type="Gene3D" id="3.40.50.12480">
    <property type="match status" value="1"/>
</dbReference>
<name>A0ABR2GUG0_9EUKA</name>
<dbReference type="InterPro" id="IPR053139">
    <property type="entry name" value="Surface_bspA-like"/>
</dbReference>
<dbReference type="Pfam" id="PF13306">
    <property type="entry name" value="LRR_5"/>
    <property type="match status" value="3"/>
</dbReference>
<protein>
    <submittedName>
        <fullName evidence="1">Uncharacterized protein</fullName>
    </submittedName>
</protein>
<dbReference type="InterPro" id="IPR032675">
    <property type="entry name" value="LRR_dom_sf"/>
</dbReference>
<proteinExistence type="predicted"/>
<dbReference type="SUPFAM" id="SSF48403">
    <property type="entry name" value="Ankyrin repeat"/>
    <property type="match status" value="1"/>
</dbReference>
<dbReference type="InterPro" id="IPR036770">
    <property type="entry name" value="Ankyrin_rpt-contain_sf"/>
</dbReference>
<keyword evidence="2" id="KW-1185">Reference proteome</keyword>
<dbReference type="Proteomes" id="UP001470230">
    <property type="component" value="Unassembled WGS sequence"/>
</dbReference>
<gene>
    <name evidence="1" type="ORF">M9Y10_036583</name>
</gene>
<accession>A0ABR2GUG0</accession>
<evidence type="ECO:0000313" key="2">
    <source>
        <dbReference type="Proteomes" id="UP001470230"/>
    </source>
</evidence>
<dbReference type="EMBL" id="JAPFFF010000059">
    <property type="protein sequence ID" value="KAK8837583.1"/>
    <property type="molecule type" value="Genomic_DNA"/>
</dbReference>
<reference evidence="1 2" key="1">
    <citation type="submission" date="2024-04" db="EMBL/GenBank/DDBJ databases">
        <title>Tritrichomonas musculus Genome.</title>
        <authorList>
            <person name="Alves-Ferreira E."/>
            <person name="Grigg M."/>
            <person name="Lorenzi H."/>
            <person name="Galac M."/>
        </authorList>
    </citation>
    <scope>NUCLEOTIDE SEQUENCE [LARGE SCALE GENOMIC DNA]</scope>
    <source>
        <strain evidence="1 2">EAF2021</strain>
    </source>
</reference>